<sequence>MKEVKVFGPKGDPGAIPSPVRQTQVPWEEVKHNAEVAAHAEAKVPDEDTKMPVAGWNLADKNAVIEDVGDVFGEADQLNMTNPSNHPPPGLRQRPAALAAQASNVAMAQSLQTAEMEVERVPRGDPT</sequence>
<keyword evidence="3" id="KW-1185">Reference proteome</keyword>
<organism evidence="2 3">
    <name type="scientific">Athelia psychrophila</name>
    <dbReference type="NCBI Taxonomy" id="1759441"/>
    <lineage>
        <taxon>Eukaryota</taxon>
        <taxon>Fungi</taxon>
        <taxon>Dikarya</taxon>
        <taxon>Basidiomycota</taxon>
        <taxon>Agaricomycotina</taxon>
        <taxon>Agaricomycetes</taxon>
        <taxon>Agaricomycetidae</taxon>
        <taxon>Atheliales</taxon>
        <taxon>Atheliaceae</taxon>
        <taxon>Athelia</taxon>
    </lineage>
</organism>
<evidence type="ECO:0000313" key="3">
    <source>
        <dbReference type="Proteomes" id="UP000076532"/>
    </source>
</evidence>
<protein>
    <submittedName>
        <fullName evidence="2">Uncharacterized protein</fullName>
    </submittedName>
</protein>
<dbReference type="EMBL" id="KV417480">
    <property type="protein sequence ID" value="KZP34687.1"/>
    <property type="molecule type" value="Genomic_DNA"/>
</dbReference>
<dbReference type="Proteomes" id="UP000076532">
    <property type="component" value="Unassembled WGS sequence"/>
</dbReference>
<feature type="non-terminal residue" evidence="2">
    <location>
        <position position="127"/>
    </location>
</feature>
<gene>
    <name evidence="2" type="ORF">FIBSPDRAFT_846803</name>
</gene>
<feature type="region of interest" description="Disordered" evidence="1">
    <location>
        <begin position="100"/>
        <end position="127"/>
    </location>
</feature>
<evidence type="ECO:0000313" key="2">
    <source>
        <dbReference type="EMBL" id="KZP34687.1"/>
    </source>
</evidence>
<feature type="region of interest" description="Disordered" evidence="1">
    <location>
        <begin position="1"/>
        <end position="22"/>
    </location>
</feature>
<proteinExistence type="predicted"/>
<name>A0A166XE04_9AGAM</name>
<accession>A0A166XE04</accession>
<feature type="compositionally biased region" description="Basic and acidic residues" evidence="1">
    <location>
        <begin position="117"/>
        <end position="127"/>
    </location>
</feature>
<dbReference type="AlphaFoldDB" id="A0A166XE04"/>
<evidence type="ECO:0000256" key="1">
    <source>
        <dbReference type="SAM" id="MobiDB-lite"/>
    </source>
</evidence>
<reference evidence="2 3" key="1">
    <citation type="journal article" date="2016" name="Mol. Biol. Evol.">
        <title>Comparative Genomics of Early-Diverging Mushroom-Forming Fungi Provides Insights into the Origins of Lignocellulose Decay Capabilities.</title>
        <authorList>
            <person name="Nagy L.G."/>
            <person name="Riley R."/>
            <person name="Tritt A."/>
            <person name="Adam C."/>
            <person name="Daum C."/>
            <person name="Floudas D."/>
            <person name="Sun H."/>
            <person name="Yadav J.S."/>
            <person name="Pangilinan J."/>
            <person name="Larsson K.H."/>
            <person name="Matsuura K."/>
            <person name="Barry K."/>
            <person name="Labutti K."/>
            <person name="Kuo R."/>
            <person name="Ohm R.A."/>
            <person name="Bhattacharya S.S."/>
            <person name="Shirouzu T."/>
            <person name="Yoshinaga Y."/>
            <person name="Martin F.M."/>
            <person name="Grigoriev I.V."/>
            <person name="Hibbett D.S."/>
        </authorList>
    </citation>
    <scope>NUCLEOTIDE SEQUENCE [LARGE SCALE GENOMIC DNA]</scope>
    <source>
        <strain evidence="2 3">CBS 109695</strain>
    </source>
</reference>
<feature type="compositionally biased region" description="Polar residues" evidence="1">
    <location>
        <begin position="103"/>
        <end position="113"/>
    </location>
</feature>